<sequence length="166" mass="18168">MSSRVRRYQSCRYFDTIRRQLKPINTYTNRWKSRSRREMRSYVSSKADGIGKTQALDSRGHCNIDFDLLIHARALLGQAVVARLGHFGSIGIRSALSPLSLLIQYPYSVSSSPPNQSKLTTSTVSAPPCLVNSASSLGKKQGNTGLSKPLKSKPVNLSNTDPTIGG</sequence>
<evidence type="ECO:0000313" key="2">
    <source>
        <dbReference type="EMBL" id="PLB37451.1"/>
    </source>
</evidence>
<evidence type="ECO:0000313" key="3">
    <source>
        <dbReference type="Proteomes" id="UP000234585"/>
    </source>
</evidence>
<feature type="compositionally biased region" description="Polar residues" evidence="1">
    <location>
        <begin position="155"/>
        <end position="166"/>
    </location>
</feature>
<evidence type="ECO:0000256" key="1">
    <source>
        <dbReference type="SAM" id="MobiDB-lite"/>
    </source>
</evidence>
<gene>
    <name evidence="2" type="ORF">BDW47DRAFT_38271</name>
</gene>
<dbReference type="AlphaFoldDB" id="A0A2I2F9Z9"/>
<feature type="region of interest" description="Disordered" evidence="1">
    <location>
        <begin position="134"/>
        <end position="166"/>
    </location>
</feature>
<dbReference type="EMBL" id="KZ559143">
    <property type="protein sequence ID" value="PLB37451.1"/>
    <property type="molecule type" value="Genomic_DNA"/>
</dbReference>
<feature type="compositionally biased region" description="Polar residues" evidence="1">
    <location>
        <begin position="134"/>
        <end position="146"/>
    </location>
</feature>
<organism evidence="2 3">
    <name type="scientific">Aspergillus candidus</name>
    <dbReference type="NCBI Taxonomy" id="41067"/>
    <lineage>
        <taxon>Eukaryota</taxon>
        <taxon>Fungi</taxon>
        <taxon>Dikarya</taxon>
        <taxon>Ascomycota</taxon>
        <taxon>Pezizomycotina</taxon>
        <taxon>Eurotiomycetes</taxon>
        <taxon>Eurotiomycetidae</taxon>
        <taxon>Eurotiales</taxon>
        <taxon>Aspergillaceae</taxon>
        <taxon>Aspergillus</taxon>
        <taxon>Aspergillus subgen. Circumdati</taxon>
    </lineage>
</organism>
<name>A0A2I2F9Z9_ASPCN</name>
<accession>A0A2I2F9Z9</accession>
<dbReference type="RefSeq" id="XP_024671463.1">
    <property type="nucleotide sequence ID" value="XM_024818871.1"/>
</dbReference>
<protein>
    <submittedName>
        <fullName evidence="2">Uncharacterized protein</fullName>
    </submittedName>
</protein>
<reference evidence="2 3" key="1">
    <citation type="submission" date="2017-12" db="EMBL/GenBank/DDBJ databases">
        <authorList>
            <consortium name="DOE Joint Genome Institute"/>
            <person name="Haridas S."/>
            <person name="Kjaerbolling I."/>
            <person name="Vesth T.C."/>
            <person name="Frisvad J.C."/>
            <person name="Nybo J.L."/>
            <person name="Theobald S."/>
            <person name="Kuo A."/>
            <person name="Bowyer P."/>
            <person name="Matsuda Y."/>
            <person name="Mondo S."/>
            <person name="Lyhne E.K."/>
            <person name="Kogle M.E."/>
            <person name="Clum A."/>
            <person name="Lipzen A."/>
            <person name="Salamov A."/>
            <person name="Ngan C.Y."/>
            <person name="Daum C."/>
            <person name="Chiniquy J."/>
            <person name="Barry K."/>
            <person name="LaButti K."/>
            <person name="Simmons B.A."/>
            <person name="Magnuson J.K."/>
            <person name="Mortensen U.H."/>
            <person name="Larsen T.O."/>
            <person name="Grigoriev I.V."/>
            <person name="Baker S.E."/>
            <person name="Andersen M.R."/>
            <person name="Nordberg H.P."/>
            <person name="Cantor M.N."/>
            <person name="Hua S.X."/>
        </authorList>
    </citation>
    <scope>NUCLEOTIDE SEQUENCE [LARGE SCALE GENOMIC DNA]</scope>
    <source>
        <strain evidence="2 3">CBS 102.13</strain>
    </source>
</reference>
<dbReference type="Proteomes" id="UP000234585">
    <property type="component" value="Unassembled WGS sequence"/>
</dbReference>
<keyword evidence="3" id="KW-1185">Reference proteome</keyword>
<proteinExistence type="predicted"/>
<dbReference type="GeneID" id="36526031"/>